<dbReference type="STRING" id="1503925.TH53_00335"/>
<dbReference type="OrthoDB" id="762228at2"/>
<accession>A0A0D0G2G8</accession>
<organism evidence="2 3">
    <name type="scientific">Pedobacter lusitanus</name>
    <dbReference type="NCBI Taxonomy" id="1503925"/>
    <lineage>
        <taxon>Bacteria</taxon>
        <taxon>Pseudomonadati</taxon>
        <taxon>Bacteroidota</taxon>
        <taxon>Sphingobacteriia</taxon>
        <taxon>Sphingobacteriales</taxon>
        <taxon>Sphingobacteriaceae</taxon>
        <taxon>Pedobacter</taxon>
    </lineage>
</organism>
<dbReference type="AlphaFoldDB" id="A0A0D0G2G8"/>
<dbReference type="EMBL" id="JXRA01000003">
    <property type="protein sequence ID" value="KIO78974.1"/>
    <property type="molecule type" value="Genomic_DNA"/>
</dbReference>
<protein>
    <submittedName>
        <fullName evidence="2">Uncharacterized protein</fullName>
    </submittedName>
</protein>
<evidence type="ECO:0000313" key="3">
    <source>
        <dbReference type="Proteomes" id="UP000032049"/>
    </source>
</evidence>
<evidence type="ECO:0000256" key="1">
    <source>
        <dbReference type="SAM" id="Phobius"/>
    </source>
</evidence>
<comment type="caution">
    <text evidence="2">The sequence shown here is derived from an EMBL/GenBank/DDBJ whole genome shotgun (WGS) entry which is preliminary data.</text>
</comment>
<proteinExistence type="predicted"/>
<name>A0A0D0G2G8_9SPHI</name>
<feature type="transmembrane region" description="Helical" evidence="1">
    <location>
        <begin position="17"/>
        <end position="37"/>
    </location>
</feature>
<keyword evidence="3" id="KW-1185">Reference proteome</keyword>
<reference evidence="2 3" key="1">
    <citation type="submission" date="2015-01" db="EMBL/GenBank/DDBJ databases">
        <title>Draft genome sequence of Pedobacter sp. NL19 isolated from sludge of an effluent treatment pond in an abandoned uranium mine.</title>
        <authorList>
            <person name="Santos T."/>
            <person name="Caetano T."/>
            <person name="Covas C."/>
            <person name="Cruz A."/>
            <person name="Mendo S."/>
        </authorList>
    </citation>
    <scope>NUCLEOTIDE SEQUENCE [LARGE SCALE GENOMIC DNA]</scope>
    <source>
        <strain evidence="2 3">NL19</strain>
    </source>
</reference>
<gene>
    <name evidence="2" type="ORF">TH53_00335</name>
</gene>
<keyword evidence="1" id="KW-0812">Transmembrane</keyword>
<dbReference type="RefSeq" id="WP_041877260.1">
    <property type="nucleotide sequence ID" value="NZ_CP157278.1"/>
</dbReference>
<sequence length="288" mass="33365">MNTYRFHFNDGNKTTTILFWFFTTLLTVALTAIVLVIHPDPLFPAWLLLISVPLMLTAIYRLFKVASERQLTEIVSLSEKGFTSICFGSVLFSEIRSIQFPAREIALLGGRQYDDYKQTDVDLPTLVFSITIANGKTLNWVLNEWGGFYNSEEEFSIFFNFLTALTDQLYQLYHANEPYNSYLKILDEKGSWEKRDLIMSLYDLTYPEIIDALRKIDPVHEIIIENEAFIPEADLILCRFKGERFNLKYDLNYGPDLDAVGNINKSDLETIEQLIIEQHRASNKDKIK</sequence>
<evidence type="ECO:0000313" key="2">
    <source>
        <dbReference type="EMBL" id="KIO78974.1"/>
    </source>
</evidence>
<keyword evidence="1" id="KW-0472">Membrane</keyword>
<feature type="transmembrane region" description="Helical" evidence="1">
    <location>
        <begin position="43"/>
        <end position="63"/>
    </location>
</feature>
<dbReference type="Proteomes" id="UP000032049">
    <property type="component" value="Unassembled WGS sequence"/>
</dbReference>
<keyword evidence="1" id="KW-1133">Transmembrane helix</keyword>